<dbReference type="AlphaFoldDB" id="A0A327VWH2"/>
<comment type="caution">
    <text evidence="9">The sequence shown here is derived from an EMBL/GenBank/DDBJ whole genome shotgun (WGS) entry which is preliminary data.</text>
</comment>
<comment type="subcellular location">
    <subcellularLocation>
        <location evidence="1">Cell membrane</location>
        <topology evidence="1">Multi-pass membrane protein</topology>
    </subcellularLocation>
</comment>
<dbReference type="PANTHER" id="PTHR30572:SF18">
    <property type="entry name" value="ABC-TYPE MACROLIDE FAMILY EXPORT SYSTEM PERMEASE COMPONENT 2"/>
    <property type="match status" value="1"/>
</dbReference>
<evidence type="ECO:0000256" key="3">
    <source>
        <dbReference type="ARBA" id="ARBA00022692"/>
    </source>
</evidence>
<feature type="transmembrane region" description="Helical" evidence="6">
    <location>
        <begin position="283"/>
        <end position="302"/>
    </location>
</feature>
<proteinExistence type="predicted"/>
<dbReference type="Pfam" id="PF02687">
    <property type="entry name" value="FtsX"/>
    <property type="match status" value="2"/>
</dbReference>
<feature type="transmembrane region" description="Helical" evidence="6">
    <location>
        <begin position="719"/>
        <end position="738"/>
    </location>
</feature>
<evidence type="ECO:0000259" key="7">
    <source>
        <dbReference type="Pfam" id="PF02687"/>
    </source>
</evidence>
<dbReference type="Pfam" id="PF12704">
    <property type="entry name" value="MacB_PCD"/>
    <property type="match status" value="1"/>
</dbReference>
<evidence type="ECO:0000256" key="5">
    <source>
        <dbReference type="ARBA" id="ARBA00023136"/>
    </source>
</evidence>
<dbReference type="InterPro" id="IPR003838">
    <property type="entry name" value="ABC3_permease_C"/>
</dbReference>
<accession>A0A327VWH2</accession>
<feature type="transmembrane region" description="Helical" evidence="6">
    <location>
        <begin position="750"/>
        <end position="771"/>
    </location>
</feature>
<feature type="transmembrane region" description="Helical" evidence="6">
    <location>
        <begin position="421"/>
        <end position="441"/>
    </location>
</feature>
<evidence type="ECO:0000259" key="8">
    <source>
        <dbReference type="Pfam" id="PF12704"/>
    </source>
</evidence>
<keyword evidence="5 6" id="KW-0472">Membrane</keyword>
<sequence>MIKNYLKTAWRTLIRDKAFAVINITGLAIGMAGALLIAIWLQNMLTMDRFHEKIDQLYVMSDRDSFGGKLQAWPYTPKILASVLKSEYPGVEGVSRYDDENDFLVKSGDKQVMGKTAFVDPDFFQMFSFPFVSGNAAATFNNVSSVIITEKFAHALFGKEDPIGKVFTLDKEFPVTVTAVLKDLPENTQMKFECLLSWDFAAKNLHYVDSNWTNNSVQTYMLLNKNADLTAFNKKVKDIIISHGNPNSRPTTEVFAHPYKNYYLYNGSKDGEYTTGRIEQVRLFTIIGIFILLIACINFMNLSTARSEKRAREIGVRKVMGASKLSLIWQFITESLIISFFAFLVAAVIVVCCLPALNNLIERNLSIRILHTNTWLFALAFVVIAGLLAGSYPAFILSSFRPVASLKGTYKINQLRIQPRSVLVILQFSFAIMLIISTIIVTRQINHTQSRERGYDQSGLAYTNIVGDLQKNYPLLRDELLRSGAVTAVSKNMSPITSRSSDGWGLSWTGSTADDNKTDFLRFSSDADFINTMKMTLTMGRDIDVYKYPTDSAAMLLTETAVKAMHLRNPLEATVHDNGQDWHVVGVIRDFIIESPFDKITPMIIQGPNSWFNTIHYRLNPAHNKATNMAAISSIFKKFNPDFPYDYQFVDDMYSMKFKDLQVLKTLSSLFAGLAIGISCIGLLGMVSYMAKARRKEIAIRKVLGATLMNLSFILSKSFLKLVTIAIAIASPIAWYYTSNWLNGYHYHIAFPWWVFGAAGAVAILITLVTISIQTISAALANPVKSLHAE</sequence>
<evidence type="ECO:0000256" key="2">
    <source>
        <dbReference type="ARBA" id="ARBA00022475"/>
    </source>
</evidence>
<dbReference type="PANTHER" id="PTHR30572">
    <property type="entry name" value="MEMBRANE COMPONENT OF TRANSPORTER-RELATED"/>
    <property type="match status" value="1"/>
</dbReference>
<feature type="transmembrane region" description="Helical" evidence="6">
    <location>
        <begin position="327"/>
        <end position="357"/>
    </location>
</feature>
<keyword evidence="3 6" id="KW-0812">Transmembrane</keyword>
<dbReference type="EMBL" id="QLMA01000005">
    <property type="protein sequence ID" value="RAJ80351.1"/>
    <property type="molecule type" value="Genomic_DNA"/>
</dbReference>
<organism evidence="9 10">
    <name type="scientific">Chitinophaga dinghuensis</name>
    <dbReference type="NCBI Taxonomy" id="1539050"/>
    <lineage>
        <taxon>Bacteria</taxon>
        <taxon>Pseudomonadati</taxon>
        <taxon>Bacteroidota</taxon>
        <taxon>Chitinophagia</taxon>
        <taxon>Chitinophagales</taxon>
        <taxon>Chitinophagaceae</taxon>
        <taxon>Chitinophaga</taxon>
    </lineage>
</organism>
<evidence type="ECO:0000313" key="10">
    <source>
        <dbReference type="Proteomes" id="UP000249819"/>
    </source>
</evidence>
<feature type="domain" description="ABC3 transporter permease C-terminal" evidence="7">
    <location>
        <begin position="286"/>
        <end position="391"/>
    </location>
</feature>
<keyword evidence="10" id="KW-1185">Reference proteome</keyword>
<protein>
    <submittedName>
        <fullName evidence="9">FtsX-like permease family protein</fullName>
    </submittedName>
</protein>
<evidence type="ECO:0000256" key="1">
    <source>
        <dbReference type="ARBA" id="ARBA00004651"/>
    </source>
</evidence>
<dbReference type="InterPro" id="IPR025857">
    <property type="entry name" value="MacB_PCD"/>
</dbReference>
<dbReference type="RefSeq" id="WP_111593340.1">
    <property type="nucleotide sequence ID" value="NZ_QLMA01000005.1"/>
</dbReference>
<gene>
    <name evidence="9" type="ORF">CLV59_105460</name>
</gene>
<evidence type="ECO:0000313" key="9">
    <source>
        <dbReference type="EMBL" id="RAJ80351.1"/>
    </source>
</evidence>
<feature type="transmembrane region" description="Helical" evidence="6">
    <location>
        <begin position="20"/>
        <end position="41"/>
    </location>
</feature>
<evidence type="ECO:0000256" key="6">
    <source>
        <dbReference type="SAM" id="Phobius"/>
    </source>
</evidence>
<dbReference type="GO" id="GO:0022857">
    <property type="term" value="F:transmembrane transporter activity"/>
    <property type="evidence" value="ECO:0007669"/>
    <property type="project" value="TreeGrafter"/>
</dbReference>
<feature type="transmembrane region" description="Helical" evidence="6">
    <location>
        <begin position="670"/>
        <end position="691"/>
    </location>
</feature>
<feature type="domain" description="ABC3 transporter permease C-terminal" evidence="7">
    <location>
        <begin position="670"/>
        <end position="778"/>
    </location>
</feature>
<feature type="domain" description="MacB-like periplasmic core" evidence="8">
    <location>
        <begin position="21"/>
        <end position="238"/>
    </location>
</feature>
<feature type="transmembrane region" description="Helical" evidence="6">
    <location>
        <begin position="377"/>
        <end position="400"/>
    </location>
</feature>
<keyword evidence="4 6" id="KW-1133">Transmembrane helix</keyword>
<dbReference type="InterPro" id="IPR050250">
    <property type="entry name" value="Macrolide_Exporter_MacB"/>
</dbReference>
<name>A0A327VWH2_9BACT</name>
<reference evidence="9 10" key="1">
    <citation type="submission" date="2018-06" db="EMBL/GenBank/DDBJ databases">
        <title>Genomic Encyclopedia of Archaeal and Bacterial Type Strains, Phase II (KMG-II): from individual species to whole genera.</title>
        <authorList>
            <person name="Goeker M."/>
        </authorList>
    </citation>
    <scope>NUCLEOTIDE SEQUENCE [LARGE SCALE GENOMIC DNA]</scope>
    <source>
        <strain evidence="9 10">DSM 29821</strain>
    </source>
</reference>
<evidence type="ECO:0000256" key="4">
    <source>
        <dbReference type="ARBA" id="ARBA00022989"/>
    </source>
</evidence>
<dbReference type="GO" id="GO:0005886">
    <property type="term" value="C:plasma membrane"/>
    <property type="evidence" value="ECO:0007669"/>
    <property type="project" value="UniProtKB-SubCell"/>
</dbReference>
<dbReference type="OrthoDB" id="5933722at2"/>
<keyword evidence="2" id="KW-1003">Cell membrane</keyword>
<dbReference type="Proteomes" id="UP000249819">
    <property type="component" value="Unassembled WGS sequence"/>
</dbReference>